<dbReference type="RefSeq" id="WP_148867011.1">
    <property type="nucleotide sequence ID" value="NZ_VNHO01000011.1"/>
</dbReference>
<feature type="region of interest" description="Disordered" evidence="1">
    <location>
        <begin position="196"/>
        <end position="223"/>
    </location>
</feature>
<feature type="transmembrane region" description="Helical" evidence="2">
    <location>
        <begin position="112"/>
        <end position="130"/>
    </location>
</feature>
<keyword evidence="2" id="KW-0812">Transmembrane</keyword>
<sequence>MPVGVTLLLVLAVLIYFGLLQRVVDRMHMSDKTALIFIGAMIVGTFLPNIPLGRGLSINIGGGLVPIALAAYLIVTADSGEEKVRSIIAAAITGLAVYAGGRLLPAEPETTYLDPLLVFSLLAGVIAYIFGRSRRGAFIAGVMGILISDIIYAFGVAGRPVGTAIGGAGVFDAAVIAGVIGVALCEFVGETREKLQGGTAKAEKNRNMASSLMNEEGEKNEDR</sequence>
<organism evidence="3 4">
    <name type="scientific">Thermosediminibacter litoriperuensis</name>
    <dbReference type="NCBI Taxonomy" id="291989"/>
    <lineage>
        <taxon>Bacteria</taxon>
        <taxon>Bacillati</taxon>
        <taxon>Bacillota</taxon>
        <taxon>Clostridia</taxon>
        <taxon>Thermosediminibacterales</taxon>
        <taxon>Thermosediminibacteraceae</taxon>
        <taxon>Thermosediminibacter</taxon>
    </lineage>
</organism>
<protein>
    <submittedName>
        <fullName evidence="3">Putative membrane protein</fullName>
    </submittedName>
</protein>
<evidence type="ECO:0000313" key="4">
    <source>
        <dbReference type="Proteomes" id="UP000322294"/>
    </source>
</evidence>
<dbReference type="EMBL" id="VNHO01000011">
    <property type="protein sequence ID" value="TYP54923.1"/>
    <property type="molecule type" value="Genomic_DNA"/>
</dbReference>
<evidence type="ECO:0000256" key="1">
    <source>
        <dbReference type="SAM" id="MobiDB-lite"/>
    </source>
</evidence>
<keyword evidence="4" id="KW-1185">Reference proteome</keyword>
<gene>
    <name evidence="3" type="ORF">LZ11_01246</name>
</gene>
<comment type="caution">
    <text evidence="3">The sequence shown here is derived from an EMBL/GenBank/DDBJ whole genome shotgun (WGS) entry which is preliminary data.</text>
</comment>
<dbReference type="Proteomes" id="UP000322294">
    <property type="component" value="Unassembled WGS sequence"/>
</dbReference>
<keyword evidence="2" id="KW-0472">Membrane</keyword>
<feature type="transmembrane region" description="Helical" evidence="2">
    <location>
        <begin position="6"/>
        <end position="24"/>
    </location>
</feature>
<feature type="transmembrane region" description="Helical" evidence="2">
    <location>
        <begin position="137"/>
        <end position="158"/>
    </location>
</feature>
<dbReference type="OrthoDB" id="1679952at2"/>
<reference evidence="3 4" key="1">
    <citation type="submission" date="2019-07" db="EMBL/GenBank/DDBJ databases">
        <title>Genomic Encyclopedia of Type Strains, Phase I: the one thousand microbial genomes (KMG-I) project.</title>
        <authorList>
            <person name="Kyrpides N."/>
        </authorList>
    </citation>
    <scope>NUCLEOTIDE SEQUENCE [LARGE SCALE GENOMIC DNA]</scope>
    <source>
        <strain evidence="3 4">DSM 16647</strain>
    </source>
</reference>
<dbReference type="Pfam" id="PF07758">
    <property type="entry name" value="DUF1614"/>
    <property type="match status" value="1"/>
</dbReference>
<accession>A0A5S5ASB7</accession>
<proteinExistence type="predicted"/>
<dbReference type="AlphaFoldDB" id="A0A5S5ASB7"/>
<feature type="compositionally biased region" description="Basic and acidic residues" evidence="1">
    <location>
        <begin position="196"/>
        <end position="206"/>
    </location>
</feature>
<feature type="transmembrane region" description="Helical" evidence="2">
    <location>
        <begin position="164"/>
        <end position="185"/>
    </location>
</feature>
<name>A0A5S5ASB7_9FIRM</name>
<dbReference type="InterPro" id="IPR011672">
    <property type="entry name" value="DUF1614"/>
</dbReference>
<feature type="transmembrane region" description="Helical" evidence="2">
    <location>
        <begin position="33"/>
        <end position="50"/>
    </location>
</feature>
<evidence type="ECO:0000256" key="2">
    <source>
        <dbReference type="SAM" id="Phobius"/>
    </source>
</evidence>
<feature type="transmembrane region" description="Helical" evidence="2">
    <location>
        <begin position="87"/>
        <end position="106"/>
    </location>
</feature>
<evidence type="ECO:0000313" key="3">
    <source>
        <dbReference type="EMBL" id="TYP54923.1"/>
    </source>
</evidence>
<keyword evidence="2" id="KW-1133">Transmembrane helix</keyword>
<feature type="transmembrane region" description="Helical" evidence="2">
    <location>
        <begin position="56"/>
        <end position="75"/>
    </location>
</feature>